<comment type="subunit">
    <text evidence="6">Homodimer.</text>
</comment>
<dbReference type="GO" id="GO:0003855">
    <property type="term" value="F:3-dehydroquinate dehydratase activity"/>
    <property type="evidence" value="ECO:0007669"/>
    <property type="project" value="UniProtKB-UniRule"/>
</dbReference>
<organism evidence="7 8">
    <name type="scientific">Lactococcus garvieae</name>
    <dbReference type="NCBI Taxonomy" id="1363"/>
    <lineage>
        <taxon>Bacteria</taxon>
        <taxon>Bacillati</taxon>
        <taxon>Bacillota</taxon>
        <taxon>Bacilli</taxon>
        <taxon>Lactobacillales</taxon>
        <taxon>Streptococcaceae</taxon>
        <taxon>Lactococcus</taxon>
    </lineage>
</organism>
<evidence type="ECO:0000256" key="4">
    <source>
        <dbReference type="ARBA" id="ARBA00023239"/>
    </source>
</evidence>
<evidence type="ECO:0000256" key="5">
    <source>
        <dbReference type="ARBA" id="ARBA00023270"/>
    </source>
</evidence>
<feature type="binding site" evidence="6">
    <location>
        <position position="189"/>
    </location>
    <ligand>
        <name>3-dehydroquinate</name>
        <dbReference type="ChEBI" id="CHEBI:32364"/>
    </ligand>
</feature>
<evidence type="ECO:0000256" key="1">
    <source>
        <dbReference type="ARBA" id="ARBA00001864"/>
    </source>
</evidence>
<keyword evidence="2 6" id="KW-0028">Amino-acid biosynthesis</keyword>
<name>A0A1I4HGS4_9LACT</name>
<feature type="binding site" evidence="6">
    <location>
        <position position="214"/>
    </location>
    <ligand>
        <name>3-dehydroquinate</name>
        <dbReference type="ChEBI" id="CHEBI:32364"/>
    </ligand>
</feature>
<sequence length="229" mass="25934">MRKTKIVVPVLPTTVAEVQELNVEKYRKADIIEWRADFLGNMESILQAAPLIFEKFTDFSLLFTVRTANEGGNISISKKDYVALLKKIAKFEPDYIDIEYFSYRKALPQLLEFKEKIVLSYHNFFESPTDLTARMMKMQREETGFVKVAIMAQRECDVLDLLQITRDFTMEYGPKFIGIAMGELGRISRVAGGLTGSVWTFVALDKAEASAPGQLTLPQMLDVLDALEG</sequence>
<feature type="binding site" evidence="6">
    <location>
        <begin position="33"/>
        <end position="35"/>
    </location>
    <ligand>
        <name>3-dehydroquinate</name>
        <dbReference type="ChEBI" id="CHEBI:32364"/>
    </ligand>
</feature>
<protein>
    <recommendedName>
        <fullName evidence="6">3-dehydroquinate dehydratase</fullName>
        <shortName evidence="6">3-dehydroquinase</shortName>
        <ecNumber evidence="6">4.2.1.10</ecNumber>
    </recommendedName>
    <alternativeName>
        <fullName evidence="6">Type I DHQase</fullName>
    </alternativeName>
    <alternativeName>
        <fullName evidence="6">Type I dehydroquinase</fullName>
        <shortName evidence="6">DHQ1</shortName>
    </alternativeName>
</protein>
<dbReference type="RefSeq" id="WP_074751342.1">
    <property type="nucleotide sequence ID" value="NZ_CAXVJC010000005.1"/>
</dbReference>
<evidence type="ECO:0000256" key="3">
    <source>
        <dbReference type="ARBA" id="ARBA00023141"/>
    </source>
</evidence>
<gene>
    <name evidence="6" type="primary">aroD</name>
    <name evidence="7" type="ORF">SAMN05216438_10881</name>
</gene>
<proteinExistence type="inferred from homology"/>
<reference evidence="7 8" key="1">
    <citation type="submission" date="2016-10" db="EMBL/GenBank/DDBJ databases">
        <authorList>
            <person name="de Groot N.N."/>
        </authorList>
    </citation>
    <scope>NUCLEOTIDE SEQUENCE [LARGE SCALE GENOMIC DNA]</scope>
    <source>
        <strain evidence="7 8">M79</strain>
    </source>
</reference>
<comment type="pathway">
    <text evidence="6">Metabolic intermediate biosynthesis; chorismate biosynthesis; chorismate from D-erythrose 4-phosphate and phosphoenolpyruvate: step 3/7.</text>
</comment>
<dbReference type="GO" id="GO:0046279">
    <property type="term" value="P:3,4-dihydroxybenzoate biosynthetic process"/>
    <property type="evidence" value="ECO:0007669"/>
    <property type="project" value="TreeGrafter"/>
</dbReference>
<dbReference type="PANTHER" id="PTHR43699">
    <property type="entry name" value="3-DEHYDROQUINATE DEHYDRATASE"/>
    <property type="match status" value="1"/>
</dbReference>
<feature type="binding site" evidence="6">
    <location>
        <position position="210"/>
    </location>
    <ligand>
        <name>3-dehydroquinate</name>
        <dbReference type="ChEBI" id="CHEBI:32364"/>
    </ligand>
</feature>
<feature type="active site" description="Proton donor/acceptor" evidence="6">
    <location>
        <position position="122"/>
    </location>
</feature>
<dbReference type="FunFam" id="3.20.20.70:FF:000047">
    <property type="entry name" value="3-dehydroquinate dehydratase"/>
    <property type="match status" value="1"/>
</dbReference>
<dbReference type="GO" id="GO:0008652">
    <property type="term" value="P:amino acid biosynthetic process"/>
    <property type="evidence" value="ECO:0007669"/>
    <property type="project" value="UniProtKB-KW"/>
</dbReference>
<comment type="function">
    <text evidence="6">Involved in the third step of the chorismate pathway, which leads to the biosynthesis of aromatic amino acids. Catalyzes the cis-dehydration of 3-dehydroquinate (DHQ) and introduces the first double bond of the aromatic ring to yield 3-dehydroshikimate.</text>
</comment>
<dbReference type="GO" id="GO:0009073">
    <property type="term" value="P:aromatic amino acid family biosynthetic process"/>
    <property type="evidence" value="ECO:0007669"/>
    <property type="project" value="UniProtKB-KW"/>
</dbReference>
<dbReference type="PANTHER" id="PTHR43699:SF1">
    <property type="entry name" value="3-DEHYDROQUINATE DEHYDRATASE"/>
    <property type="match status" value="1"/>
</dbReference>
<dbReference type="AlphaFoldDB" id="A0A1I4HGS4"/>
<dbReference type="OrthoDB" id="9813659at2"/>
<dbReference type="InterPro" id="IPR001381">
    <property type="entry name" value="DHquinase_I"/>
</dbReference>
<keyword evidence="5 6" id="KW-0704">Schiff base</keyword>
<comment type="caution">
    <text evidence="6">Lacks conserved residue(s) required for the propagation of feature annotation.</text>
</comment>
<feature type="active site" description="Schiff-base intermediate with substrate" evidence="6">
    <location>
        <position position="147"/>
    </location>
</feature>
<comment type="catalytic activity">
    <reaction evidence="1 6">
        <text>3-dehydroquinate = 3-dehydroshikimate + H2O</text>
        <dbReference type="Rhea" id="RHEA:21096"/>
        <dbReference type="ChEBI" id="CHEBI:15377"/>
        <dbReference type="ChEBI" id="CHEBI:16630"/>
        <dbReference type="ChEBI" id="CHEBI:32364"/>
        <dbReference type="EC" id="4.2.1.10"/>
    </reaction>
</comment>
<dbReference type="GO" id="GO:0009423">
    <property type="term" value="P:chorismate biosynthetic process"/>
    <property type="evidence" value="ECO:0007669"/>
    <property type="project" value="UniProtKB-UniRule"/>
</dbReference>
<dbReference type="Proteomes" id="UP000181969">
    <property type="component" value="Unassembled WGS sequence"/>
</dbReference>
<keyword evidence="3 6" id="KW-0057">Aromatic amino acid biosynthesis</keyword>
<feature type="binding site" evidence="6">
    <location>
        <position position="66"/>
    </location>
    <ligand>
        <name>3-dehydroquinate</name>
        <dbReference type="ChEBI" id="CHEBI:32364"/>
    </ligand>
</feature>
<evidence type="ECO:0000313" key="7">
    <source>
        <dbReference type="EMBL" id="SFL40893.1"/>
    </source>
</evidence>
<evidence type="ECO:0000256" key="2">
    <source>
        <dbReference type="ARBA" id="ARBA00022605"/>
    </source>
</evidence>
<dbReference type="Gene3D" id="3.20.20.70">
    <property type="entry name" value="Aldolase class I"/>
    <property type="match status" value="1"/>
</dbReference>
<dbReference type="InterPro" id="IPR050146">
    <property type="entry name" value="Type-I_3-dehydroquinase"/>
</dbReference>
<dbReference type="HAMAP" id="MF_00214">
    <property type="entry name" value="AroD"/>
    <property type="match status" value="1"/>
</dbReference>
<dbReference type="EC" id="4.2.1.10" evidence="6"/>
<dbReference type="SUPFAM" id="SSF51569">
    <property type="entry name" value="Aldolase"/>
    <property type="match status" value="1"/>
</dbReference>
<dbReference type="InterPro" id="IPR013785">
    <property type="entry name" value="Aldolase_TIM"/>
</dbReference>
<keyword evidence="4 6" id="KW-0456">Lyase</keyword>
<dbReference type="Pfam" id="PF01487">
    <property type="entry name" value="DHquinase_I"/>
    <property type="match status" value="1"/>
</dbReference>
<dbReference type="EMBL" id="FOTJ01000008">
    <property type="protein sequence ID" value="SFL40893.1"/>
    <property type="molecule type" value="Genomic_DNA"/>
</dbReference>
<dbReference type="CDD" id="cd00502">
    <property type="entry name" value="DHQase_I"/>
    <property type="match status" value="1"/>
</dbReference>
<accession>A0A1I4HGS4</accession>
<dbReference type="NCBIfam" id="TIGR01093">
    <property type="entry name" value="aroD"/>
    <property type="match status" value="1"/>
</dbReference>
<comment type="similarity">
    <text evidence="6">Belongs to the type-I 3-dehydroquinase family.</text>
</comment>
<evidence type="ECO:0000313" key="8">
    <source>
        <dbReference type="Proteomes" id="UP000181969"/>
    </source>
</evidence>
<dbReference type="UniPathway" id="UPA00053">
    <property type="reaction ID" value="UER00086"/>
</dbReference>
<evidence type="ECO:0000256" key="6">
    <source>
        <dbReference type="HAMAP-Rule" id="MF_00214"/>
    </source>
</evidence>